<protein>
    <submittedName>
        <fullName evidence="3">YciI family protein</fullName>
    </submittedName>
</protein>
<dbReference type="InterPro" id="IPR011008">
    <property type="entry name" value="Dimeric_a/b-barrel"/>
</dbReference>
<dbReference type="PANTHER" id="PTHR35174:SF3">
    <property type="entry name" value="BLL7171 PROTEIN"/>
    <property type="match status" value="1"/>
</dbReference>
<dbReference type="RefSeq" id="WP_137769827.1">
    <property type="nucleotide sequence ID" value="NZ_BAAAIS010000002.1"/>
</dbReference>
<reference evidence="4" key="1">
    <citation type="journal article" date="2019" name="Int. J. Syst. Evol. Microbiol.">
        <title>The Global Catalogue of Microorganisms (GCM) 10K type strain sequencing project: providing services to taxonomists for standard genome sequencing and annotation.</title>
        <authorList>
            <consortium name="The Broad Institute Genomics Platform"/>
            <consortium name="The Broad Institute Genome Sequencing Center for Infectious Disease"/>
            <person name="Wu L."/>
            <person name="Ma J."/>
        </authorList>
    </citation>
    <scope>NUCLEOTIDE SEQUENCE [LARGE SCALE GENOMIC DNA]</scope>
    <source>
        <strain evidence="4">JCM 11650</strain>
    </source>
</reference>
<keyword evidence="4" id="KW-1185">Reference proteome</keyword>
<organism evidence="3 4">
    <name type="scientific">Brachybacterium rhamnosum</name>
    <dbReference type="NCBI Taxonomy" id="173361"/>
    <lineage>
        <taxon>Bacteria</taxon>
        <taxon>Bacillati</taxon>
        <taxon>Actinomycetota</taxon>
        <taxon>Actinomycetes</taxon>
        <taxon>Micrococcales</taxon>
        <taxon>Dermabacteraceae</taxon>
        <taxon>Brachybacterium</taxon>
    </lineage>
</organism>
<dbReference type="SUPFAM" id="SSF54909">
    <property type="entry name" value="Dimeric alpha+beta barrel"/>
    <property type="match status" value="1"/>
</dbReference>
<proteinExistence type="inferred from homology"/>
<evidence type="ECO:0000256" key="1">
    <source>
        <dbReference type="ARBA" id="ARBA00007689"/>
    </source>
</evidence>
<feature type="domain" description="YCII-related" evidence="2">
    <location>
        <begin position="1"/>
        <end position="107"/>
    </location>
</feature>
<dbReference type="EMBL" id="JBHUFL010000002">
    <property type="protein sequence ID" value="MFD1835083.1"/>
    <property type="molecule type" value="Genomic_DNA"/>
</dbReference>
<name>A0ABW4Q084_9MICO</name>
<accession>A0ABW4Q084</accession>
<evidence type="ECO:0000259" key="2">
    <source>
        <dbReference type="Pfam" id="PF03795"/>
    </source>
</evidence>
<evidence type="ECO:0000313" key="3">
    <source>
        <dbReference type="EMBL" id="MFD1835083.1"/>
    </source>
</evidence>
<evidence type="ECO:0000313" key="4">
    <source>
        <dbReference type="Proteomes" id="UP001597280"/>
    </source>
</evidence>
<dbReference type="Gene3D" id="3.30.70.1060">
    <property type="entry name" value="Dimeric alpha+beta barrel"/>
    <property type="match status" value="1"/>
</dbReference>
<comment type="caution">
    <text evidence="3">The sequence shown here is derived from an EMBL/GenBank/DDBJ whole genome shotgun (WGS) entry which is preliminary data.</text>
</comment>
<gene>
    <name evidence="3" type="ORF">ACFSDA_08325</name>
</gene>
<dbReference type="PANTHER" id="PTHR35174">
    <property type="entry name" value="BLL7171 PROTEIN-RELATED"/>
    <property type="match status" value="1"/>
</dbReference>
<sequence>MKYVILIHSNPQPWGHPTPDFLPEHQALPQEEREAGSRAFEEGLAAITERGELVHAEALAAPSSSRLLRWEGDRKVAVDGPYAEGKEHLAGFFLIDVDTAERAEEIAGIFGARGETIELRPVMSGEPDVS</sequence>
<comment type="similarity">
    <text evidence="1">Belongs to the YciI family.</text>
</comment>
<dbReference type="InterPro" id="IPR005545">
    <property type="entry name" value="YCII"/>
</dbReference>
<dbReference type="Pfam" id="PF03795">
    <property type="entry name" value="YCII"/>
    <property type="match status" value="1"/>
</dbReference>
<dbReference type="Proteomes" id="UP001597280">
    <property type="component" value="Unassembled WGS sequence"/>
</dbReference>